<organism evidence="1 2">
    <name type="scientific">Teladorsagia circumcincta</name>
    <name type="common">Brown stomach worm</name>
    <name type="synonym">Ostertagia circumcincta</name>
    <dbReference type="NCBI Taxonomy" id="45464"/>
    <lineage>
        <taxon>Eukaryota</taxon>
        <taxon>Metazoa</taxon>
        <taxon>Ecdysozoa</taxon>
        <taxon>Nematoda</taxon>
        <taxon>Chromadorea</taxon>
        <taxon>Rhabditida</taxon>
        <taxon>Rhabditina</taxon>
        <taxon>Rhabditomorpha</taxon>
        <taxon>Strongyloidea</taxon>
        <taxon>Trichostrongylidae</taxon>
        <taxon>Teladorsagia</taxon>
    </lineage>
</organism>
<name>A0A2G9URK1_TELCI</name>
<keyword evidence="2" id="KW-1185">Reference proteome</keyword>
<protein>
    <submittedName>
        <fullName evidence="1">Uncharacterized protein</fullName>
    </submittedName>
</protein>
<dbReference type="AlphaFoldDB" id="A0A2G9URK1"/>
<evidence type="ECO:0000313" key="2">
    <source>
        <dbReference type="Proteomes" id="UP000230423"/>
    </source>
</evidence>
<dbReference type="Proteomes" id="UP000230423">
    <property type="component" value="Unassembled WGS sequence"/>
</dbReference>
<evidence type="ECO:0000313" key="1">
    <source>
        <dbReference type="EMBL" id="PIO72884.1"/>
    </source>
</evidence>
<dbReference type="EMBL" id="KZ345576">
    <property type="protein sequence ID" value="PIO72884.1"/>
    <property type="molecule type" value="Genomic_DNA"/>
</dbReference>
<accession>A0A2G9URK1</accession>
<sequence>MYMSMAIRRSLDGSFFAHEQITEVWTEGFISRDGHPDCSTVSSINVLPSCFVLTIMCLFPTH</sequence>
<proteinExistence type="predicted"/>
<reference evidence="1 2" key="1">
    <citation type="submission" date="2015-09" db="EMBL/GenBank/DDBJ databases">
        <title>Draft genome of the parasitic nematode Teladorsagia circumcincta isolate WARC Sus (inbred).</title>
        <authorList>
            <person name="Mitreva M."/>
        </authorList>
    </citation>
    <scope>NUCLEOTIDE SEQUENCE [LARGE SCALE GENOMIC DNA]</scope>
    <source>
        <strain evidence="1 2">S</strain>
    </source>
</reference>
<gene>
    <name evidence="1" type="ORF">TELCIR_05167</name>
</gene>